<feature type="coiled-coil region" evidence="1">
    <location>
        <begin position="234"/>
        <end position="274"/>
    </location>
</feature>
<keyword evidence="4" id="KW-1185">Reference proteome</keyword>
<keyword evidence="1" id="KW-0175">Coiled coil</keyword>
<evidence type="ECO:0000256" key="1">
    <source>
        <dbReference type="SAM" id="Coils"/>
    </source>
</evidence>
<dbReference type="Gene3D" id="3.30.930.30">
    <property type="match status" value="1"/>
</dbReference>
<dbReference type="CDD" id="cd17242">
    <property type="entry name" value="MobM_relaxase"/>
    <property type="match status" value="1"/>
</dbReference>
<gene>
    <name evidence="3" type="ORF">HW556_11045</name>
</gene>
<organism evidence="3 4">
    <name type="scientific">Hymenobacter terrestris</name>
    <dbReference type="NCBI Taxonomy" id="2748310"/>
    <lineage>
        <taxon>Bacteria</taxon>
        <taxon>Pseudomonadati</taxon>
        <taxon>Bacteroidota</taxon>
        <taxon>Cytophagia</taxon>
        <taxon>Cytophagales</taxon>
        <taxon>Hymenobacteraceae</taxon>
        <taxon>Hymenobacter</taxon>
    </lineage>
</organism>
<dbReference type="EMBL" id="JABKAV010000029">
    <property type="protein sequence ID" value="NVO85415.1"/>
    <property type="molecule type" value="Genomic_DNA"/>
</dbReference>
<proteinExistence type="predicted"/>
<dbReference type="InterPro" id="IPR001668">
    <property type="entry name" value="Mob_Pre"/>
</dbReference>
<reference evidence="3 4" key="1">
    <citation type="submission" date="2020-05" db="EMBL/GenBank/DDBJ databases">
        <title>Hymenobacter terrestris sp. nov. and Hymenobacter lapidiphilus sp. nov., isolated from regoliths in Antarctica.</title>
        <authorList>
            <person name="Sedlacek I."/>
            <person name="Pantucek R."/>
            <person name="Zeman M."/>
            <person name="Holochova P."/>
            <person name="Kralova S."/>
            <person name="Stankova E."/>
            <person name="Sedo O."/>
            <person name="Micenkova L."/>
            <person name="Svec P."/>
            <person name="Gupta V."/>
            <person name="Sood U."/>
            <person name="Korpole U.S."/>
            <person name="Lal R."/>
        </authorList>
    </citation>
    <scope>NUCLEOTIDE SEQUENCE [LARGE SCALE GENOMIC DNA]</scope>
    <source>
        <strain evidence="3 4">P5252</strain>
    </source>
</reference>
<comment type="caution">
    <text evidence="3">The sequence shown here is derived from an EMBL/GenBank/DDBJ whole genome shotgun (WGS) entry which is preliminary data.</text>
</comment>
<evidence type="ECO:0000256" key="2">
    <source>
        <dbReference type="SAM" id="MobiDB-lite"/>
    </source>
</evidence>
<name>A0ABX2Q378_9BACT</name>
<dbReference type="NCBIfam" id="NF041497">
    <property type="entry name" value="MobV"/>
    <property type="match status" value="1"/>
</dbReference>
<evidence type="ECO:0000313" key="3">
    <source>
        <dbReference type="EMBL" id="NVO85415.1"/>
    </source>
</evidence>
<sequence>MTDEKHANKATTHNYRKYDVPNVDKEARHPNIEFINTEERSYWDLATERIAEAGIKIRRSNSIRCVELILTASPEFFERDEKGRAADQSDSQWVKDNRAYVEKKYGKENVIAFQLQQDETTPHCHVVIVPITSDGRLSARDLINPVALRINQSDYHEAMAAHGLDRGVERSQAVHQPMDAMYSKQNKTATELGEKMGAASSFQDVPVKRPSVADLFKPVEWEAKTTASVSEQGRAQVEEANKRAEKAVNLALENASAKSQVRALQSQLRTTEKLKEKHYHGMVQAQGELKQAELEKTKLAIHLALGKPAPASLLKLGTEQREKDRLETKRAFEVHLTKGDYTDPKTYLQGLEEQGFKFKNATANDPNQVRHPTHGSAFTYAEIRPNGRKISEQVEEQLQTRQARAAAYAHEVKQAEIRQAEQARQKVATKELALMDRAFDIYRWKPKPAELTACLVVPEEKADEVAKSLRRGIHSYASHLGVQDEPSRGDGMKTVYVKYQPSFAHVADSYFDNVRAMGGQVYEYDDMKARREGYEIKPQIASTRQQKPEQSKGFEMGG</sequence>
<evidence type="ECO:0000313" key="4">
    <source>
        <dbReference type="Proteomes" id="UP000626554"/>
    </source>
</evidence>
<protein>
    <submittedName>
        <fullName evidence="3">Plasmid recombination protein</fullName>
    </submittedName>
</protein>
<dbReference type="Proteomes" id="UP000626554">
    <property type="component" value="Unassembled WGS sequence"/>
</dbReference>
<feature type="region of interest" description="Disordered" evidence="2">
    <location>
        <begin position="536"/>
        <end position="558"/>
    </location>
</feature>
<dbReference type="Pfam" id="PF01076">
    <property type="entry name" value="Mob_Pre"/>
    <property type="match status" value="1"/>
</dbReference>
<accession>A0ABX2Q378</accession>